<accession>A0ACB5SSF5</accession>
<name>A0ACB5SSF5_AMBMO</name>
<evidence type="ECO:0000313" key="1">
    <source>
        <dbReference type="EMBL" id="GME71489.1"/>
    </source>
</evidence>
<comment type="caution">
    <text evidence="1">The sequence shown here is derived from an EMBL/GenBank/DDBJ whole genome shotgun (WGS) entry which is preliminary data.</text>
</comment>
<dbReference type="EMBL" id="BSXS01000219">
    <property type="protein sequence ID" value="GME71489.1"/>
    <property type="molecule type" value="Genomic_DNA"/>
</dbReference>
<proteinExistence type="predicted"/>
<sequence>MGLFKVVGGFNFKIPCDLVFALKRGQGLSRDDDGVKMATTNMAIMQRTRKQMYKRQEEQSEKQLKIDKSKEQ</sequence>
<evidence type="ECO:0000313" key="2">
    <source>
        <dbReference type="Proteomes" id="UP001165064"/>
    </source>
</evidence>
<dbReference type="Proteomes" id="UP001165064">
    <property type="component" value="Unassembled WGS sequence"/>
</dbReference>
<reference evidence="1" key="1">
    <citation type="submission" date="2023-04" db="EMBL/GenBank/DDBJ databases">
        <title>Ambrosiozyma monospora NBRC 10751.</title>
        <authorList>
            <person name="Ichikawa N."/>
            <person name="Sato H."/>
            <person name="Tonouchi N."/>
        </authorList>
    </citation>
    <scope>NUCLEOTIDE SEQUENCE</scope>
    <source>
        <strain evidence="1">NBRC 10751</strain>
    </source>
</reference>
<keyword evidence="2" id="KW-1185">Reference proteome</keyword>
<organism evidence="1 2">
    <name type="scientific">Ambrosiozyma monospora</name>
    <name type="common">Yeast</name>
    <name type="synonym">Endomycopsis monosporus</name>
    <dbReference type="NCBI Taxonomy" id="43982"/>
    <lineage>
        <taxon>Eukaryota</taxon>
        <taxon>Fungi</taxon>
        <taxon>Dikarya</taxon>
        <taxon>Ascomycota</taxon>
        <taxon>Saccharomycotina</taxon>
        <taxon>Pichiomycetes</taxon>
        <taxon>Pichiales</taxon>
        <taxon>Pichiaceae</taxon>
        <taxon>Ambrosiozyma</taxon>
    </lineage>
</organism>
<protein>
    <submittedName>
        <fullName evidence="1">Unnamed protein product</fullName>
    </submittedName>
</protein>
<gene>
    <name evidence="1" type="ORF">Amon02_000059800</name>
</gene>